<feature type="compositionally biased region" description="Basic and acidic residues" evidence="1">
    <location>
        <begin position="9"/>
        <end position="24"/>
    </location>
</feature>
<protein>
    <recommendedName>
        <fullName evidence="2">Splicing factor cactin central domain-containing protein</fullName>
    </recommendedName>
</protein>
<comment type="caution">
    <text evidence="3">The sequence shown here is derived from an EMBL/GenBank/DDBJ whole genome shotgun (WGS) entry which is preliminary data.</text>
</comment>
<proteinExistence type="predicted"/>
<dbReference type="Proteomes" id="UP001187315">
    <property type="component" value="Unassembled WGS sequence"/>
</dbReference>
<evidence type="ECO:0000313" key="4">
    <source>
        <dbReference type="Proteomes" id="UP001187315"/>
    </source>
</evidence>
<gene>
    <name evidence="3" type="ORF">Q7C36_000335</name>
</gene>
<accession>A0AA88P9Q6</accession>
<name>A0AA88P9Q6_TACVA</name>
<evidence type="ECO:0000313" key="3">
    <source>
        <dbReference type="EMBL" id="KAK2868464.1"/>
    </source>
</evidence>
<feature type="region of interest" description="Disordered" evidence="1">
    <location>
        <begin position="1"/>
        <end position="24"/>
    </location>
</feature>
<keyword evidence="4" id="KW-1185">Reference proteome</keyword>
<sequence>MTRARRLVKKEAKERKKHEKMGWSKESKIHIRGGQAKPIDLLAKYISTEGDDLSLEMHEPYTFLNGLTVPDKDDLLEEIKMWALQLEDLKYSYK</sequence>
<evidence type="ECO:0000259" key="2">
    <source>
        <dbReference type="Pfam" id="PF10312"/>
    </source>
</evidence>
<evidence type="ECO:0000256" key="1">
    <source>
        <dbReference type="SAM" id="MobiDB-lite"/>
    </source>
</evidence>
<reference evidence="3" key="1">
    <citation type="submission" date="2023-08" db="EMBL/GenBank/DDBJ databases">
        <title>Pelteobagrus vachellii genome.</title>
        <authorList>
            <person name="Liu H."/>
        </authorList>
    </citation>
    <scope>NUCLEOTIDE SEQUENCE</scope>
    <source>
        <strain evidence="3">PRFRI_2022a</strain>
        <tissue evidence="3">Muscle</tissue>
    </source>
</reference>
<dbReference type="Pfam" id="PF10312">
    <property type="entry name" value="Cactin_mid"/>
    <property type="match status" value="1"/>
</dbReference>
<dbReference type="InterPro" id="IPR018816">
    <property type="entry name" value="Cactin_central"/>
</dbReference>
<dbReference type="AlphaFoldDB" id="A0AA88P9Q6"/>
<organism evidence="3 4">
    <name type="scientific">Tachysurus vachellii</name>
    <name type="common">Darkbarbel catfish</name>
    <name type="synonym">Pelteobagrus vachellii</name>
    <dbReference type="NCBI Taxonomy" id="175792"/>
    <lineage>
        <taxon>Eukaryota</taxon>
        <taxon>Metazoa</taxon>
        <taxon>Chordata</taxon>
        <taxon>Craniata</taxon>
        <taxon>Vertebrata</taxon>
        <taxon>Euteleostomi</taxon>
        <taxon>Actinopterygii</taxon>
        <taxon>Neopterygii</taxon>
        <taxon>Teleostei</taxon>
        <taxon>Ostariophysi</taxon>
        <taxon>Siluriformes</taxon>
        <taxon>Bagridae</taxon>
        <taxon>Tachysurus</taxon>
    </lineage>
</organism>
<feature type="domain" description="Splicing factor cactin central" evidence="2">
    <location>
        <begin position="24"/>
        <end position="82"/>
    </location>
</feature>
<dbReference type="EMBL" id="JAVHJS010000001">
    <property type="protein sequence ID" value="KAK2868464.1"/>
    <property type="molecule type" value="Genomic_DNA"/>
</dbReference>